<dbReference type="GeneTree" id="ENSGT01090000262460"/>
<dbReference type="Proteomes" id="UP000001646">
    <property type="component" value="Unplaced"/>
</dbReference>
<evidence type="ECO:0000313" key="1">
    <source>
        <dbReference type="Ensembl" id="ENSACAP00000038938.1"/>
    </source>
</evidence>
<dbReference type="Ensembl" id="ENSACAT00000050511.1">
    <property type="protein sequence ID" value="ENSACAP00000038938.1"/>
    <property type="gene ID" value="ENSACAG00000038582.1"/>
</dbReference>
<reference evidence="1" key="2">
    <citation type="submission" date="2025-08" db="UniProtKB">
        <authorList>
            <consortium name="Ensembl"/>
        </authorList>
    </citation>
    <scope>IDENTIFICATION</scope>
</reference>
<name>A0A803TUP8_ANOCA</name>
<dbReference type="AlphaFoldDB" id="A0A803TUP8"/>
<proteinExistence type="predicted"/>
<protein>
    <submittedName>
        <fullName evidence="1">Uncharacterized protein</fullName>
    </submittedName>
</protein>
<reference evidence="1" key="1">
    <citation type="submission" date="2009-12" db="EMBL/GenBank/DDBJ databases">
        <title>The Genome Sequence of Anolis carolinensis (Green Anole Lizard).</title>
        <authorList>
            <consortium name="The Genome Sequencing Platform"/>
            <person name="Di Palma F."/>
            <person name="Alfoldi J."/>
            <person name="Heiman D."/>
            <person name="Young S."/>
            <person name="Grabherr M."/>
            <person name="Johnson J."/>
            <person name="Lander E.S."/>
            <person name="Lindblad-Toh K."/>
        </authorList>
    </citation>
    <scope>NUCLEOTIDE SEQUENCE [LARGE SCALE GENOMIC DNA]</scope>
    <source>
        <strain evidence="1">JBL SC #1</strain>
    </source>
</reference>
<evidence type="ECO:0000313" key="2">
    <source>
        <dbReference type="Proteomes" id="UP000001646"/>
    </source>
</evidence>
<sequence>ERRFHLNIRKNFLTVRAVRQWNTLPWSVVEAPSLEAFKQRLDADGPCAYLNDEKASSTLCVTRRNWICSMPAHGV</sequence>
<keyword evidence="2" id="KW-1185">Reference proteome</keyword>
<reference evidence="1" key="3">
    <citation type="submission" date="2025-09" db="UniProtKB">
        <authorList>
            <consortium name="Ensembl"/>
        </authorList>
    </citation>
    <scope>IDENTIFICATION</scope>
</reference>
<dbReference type="InParanoid" id="A0A803TUP8"/>
<accession>A0A803TUP8</accession>
<organism evidence="1 2">
    <name type="scientific">Anolis carolinensis</name>
    <name type="common">Green anole</name>
    <name type="synonym">American chameleon</name>
    <dbReference type="NCBI Taxonomy" id="28377"/>
    <lineage>
        <taxon>Eukaryota</taxon>
        <taxon>Metazoa</taxon>
        <taxon>Chordata</taxon>
        <taxon>Craniata</taxon>
        <taxon>Vertebrata</taxon>
        <taxon>Euteleostomi</taxon>
        <taxon>Lepidosauria</taxon>
        <taxon>Squamata</taxon>
        <taxon>Bifurcata</taxon>
        <taxon>Unidentata</taxon>
        <taxon>Episquamata</taxon>
        <taxon>Toxicofera</taxon>
        <taxon>Iguania</taxon>
        <taxon>Dactyloidae</taxon>
        <taxon>Anolis</taxon>
    </lineage>
</organism>